<dbReference type="InterPro" id="IPR002347">
    <property type="entry name" value="SDR_fam"/>
</dbReference>
<gene>
    <name evidence="1" type="ORF">GBAR_LOCUS1488</name>
</gene>
<evidence type="ECO:0000313" key="2">
    <source>
        <dbReference type="Proteomes" id="UP001174909"/>
    </source>
</evidence>
<evidence type="ECO:0000313" key="1">
    <source>
        <dbReference type="EMBL" id="CAI7994551.1"/>
    </source>
</evidence>
<sequence length="106" mass="10941">MTSDTSQAVMVTGAGRSIGRAVAERFHAAGARVHICCVTTESLEDVLGANPGMSGSIADVGSADAVARWFEDGLEALGTSTCWSTTPASAGRAHRWRRSRTTTGTG</sequence>
<name>A0AA35QX13_GEOBA</name>
<reference evidence="1" key="1">
    <citation type="submission" date="2023-03" db="EMBL/GenBank/DDBJ databases">
        <authorList>
            <person name="Steffen K."/>
            <person name="Cardenas P."/>
        </authorList>
    </citation>
    <scope>NUCLEOTIDE SEQUENCE</scope>
</reference>
<dbReference type="InterPro" id="IPR036291">
    <property type="entry name" value="NAD(P)-bd_dom_sf"/>
</dbReference>
<dbReference type="Gene3D" id="3.40.50.720">
    <property type="entry name" value="NAD(P)-binding Rossmann-like Domain"/>
    <property type="match status" value="1"/>
</dbReference>
<dbReference type="EMBL" id="CASHTH010000217">
    <property type="protein sequence ID" value="CAI7994551.1"/>
    <property type="molecule type" value="Genomic_DNA"/>
</dbReference>
<accession>A0AA35QX13</accession>
<organism evidence="1 2">
    <name type="scientific">Geodia barretti</name>
    <name type="common">Barrett's horny sponge</name>
    <dbReference type="NCBI Taxonomy" id="519541"/>
    <lineage>
        <taxon>Eukaryota</taxon>
        <taxon>Metazoa</taxon>
        <taxon>Porifera</taxon>
        <taxon>Demospongiae</taxon>
        <taxon>Heteroscleromorpha</taxon>
        <taxon>Tetractinellida</taxon>
        <taxon>Astrophorina</taxon>
        <taxon>Geodiidae</taxon>
        <taxon>Geodia</taxon>
    </lineage>
</organism>
<dbReference type="Pfam" id="PF00106">
    <property type="entry name" value="adh_short"/>
    <property type="match status" value="1"/>
</dbReference>
<protein>
    <submittedName>
        <fullName evidence="1">Uncharacterized protein</fullName>
    </submittedName>
</protein>
<proteinExistence type="predicted"/>
<dbReference type="Proteomes" id="UP001174909">
    <property type="component" value="Unassembled WGS sequence"/>
</dbReference>
<keyword evidence="2" id="KW-1185">Reference proteome</keyword>
<comment type="caution">
    <text evidence="1">The sequence shown here is derived from an EMBL/GenBank/DDBJ whole genome shotgun (WGS) entry which is preliminary data.</text>
</comment>
<dbReference type="SUPFAM" id="SSF51735">
    <property type="entry name" value="NAD(P)-binding Rossmann-fold domains"/>
    <property type="match status" value="1"/>
</dbReference>
<dbReference type="AlphaFoldDB" id="A0AA35QX13"/>